<evidence type="ECO:0000313" key="2">
    <source>
        <dbReference type="EMBL" id="SKB97258.1"/>
    </source>
</evidence>
<evidence type="ECO:0000313" key="3">
    <source>
        <dbReference type="Proteomes" id="UP000190130"/>
    </source>
</evidence>
<dbReference type="InterPro" id="IPR036286">
    <property type="entry name" value="LexA/Signal_pep-like_sf"/>
</dbReference>
<protein>
    <submittedName>
        <fullName evidence="2">Phage repressor protein C, contains Cro/C1-type HTH and peptisase s24 domains</fullName>
    </submittedName>
</protein>
<gene>
    <name evidence="2" type="ORF">SAMN05660750_03354</name>
</gene>
<sequence length="240" mass="25964">MSGLKEFTQERLRVTGRNPFEAAKIGGLERSFVNDILIGKKQSVRGAKITQLAEALDTSVEAVIVAMVRHPSNSSGTARNELPSEVGARIPLTAHPQKGGRPDLAVRGIALGGKEGDGDFQLNGDALDYIPRPAGLIGRPEAFAVIIRNTSMEPVYKHGWPIFVDPKGRKPVEGEDVLIELLGEGGENGPAFIKTLVARRGGQHVLSQYNPPPEELRFDSARVKNLYRVIPYPEAMGLAV</sequence>
<dbReference type="InterPro" id="IPR039418">
    <property type="entry name" value="LexA-like"/>
</dbReference>
<dbReference type="InterPro" id="IPR015927">
    <property type="entry name" value="Peptidase_S24_S26A/B/C"/>
</dbReference>
<dbReference type="Gene3D" id="2.10.109.10">
    <property type="entry name" value="Umud Fragment, subunit A"/>
    <property type="match status" value="1"/>
</dbReference>
<dbReference type="AlphaFoldDB" id="A0A1T5FME3"/>
<dbReference type="RefSeq" id="WP_176168643.1">
    <property type="nucleotide sequence ID" value="NZ_FUYX01000009.1"/>
</dbReference>
<reference evidence="2 3" key="1">
    <citation type="submission" date="2017-02" db="EMBL/GenBank/DDBJ databases">
        <authorList>
            <person name="Peterson S.W."/>
        </authorList>
    </citation>
    <scope>NUCLEOTIDE SEQUENCE [LARGE SCALE GENOMIC DNA]</scope>
    <source>
        <strain evidence="2 3">DSM 9653</strain>
    </source>
</reference>
<name>A0A1T5FME3_9HYPH</name>
<dbReference type="Proteomes" id="UP000190130">
    <property type="component" value="Unassembled WGS sequence"/>
</dbReference>
<dbReference type="CDD" id="cd06529">
    <property type="entry name" value="S24_LexA-like"/>
    <property type="match status" value="1"/>
</dbReference>
<accession>A0A1T5FME3</accession>
<feature type="domain" description="Peptidase S24/S26A/S26B/S26C" evidence="1">
    <location>
        <begin position="127"/>
        <end position="218"/>
    </location>
</feature>
<dbReference type="Pfam" id="PF00717">
    <property type="entry name" value="Peptidase_S24"/>
    <property type="match status" value="1"/>
</dbReference>
<evidence type="ECO:0000259" key="1">
    <source>
        <dbReference type="Pfam" id="PF00717"/>
    </source>
</evidence>
<dbReference type="SUPFAM" id="SSF51306">
    <property type="entry name" value="LexA/Signal peptidase"/>
    <property type="match status" value="1"/>
</dbReference>
<proteinExistence type="predicted"/>
<dbReference type="EMBL" id="FUYX01000009">
    <property type="protein sequence ID" value="SKB97258.1"/>
    <property type="molecule type" value="Genomic_DNA"/>
</dbReference>
<organism evidence="2 3">
    <name type="scientific">Bosea thiooxidans</name>
    <dbReference type="NCBI Taxonomy" id="53254"/>
    <lineage>
        <taxon>Bacteria</taxon>
        <taxon>Pseudomonadati</taxon>
        <taxon>Pseudomonadota</taxon>
        <taxon>Alphaproteobacteria</taxon>
        <taxon>Hyphomicrobiales</taxon>
        <taxon>Boseaceae</taxon>
        <taxon>Bosea</taxon>
    </lineage>
</organism>